<evidence type="ECO:0000313" key="2">
    <source>
        <dbReference type="Proteomes" id="UP000198892"/>
    </source>
</evidence>
<evidence type="ECO:0000313" key="1">
    <source>
        <dbReference type="EMBL" id="SFQ03805.1"/>
    </source>
</evidence>
<sequence length="407" mass="46636">MGTAYEAARKVFIEHFREGKHVEKSKTKDSHTGELIMRFAMDIQFLSLLENKARSNGDNHVADEVLTQLEDAFDFVYRNVTADGDEYYERTSIFNSPSASLMVQACIYMRYYNFSRLSEHNPDTQQRTGMLKDDLMTEMSHVYINDTYGDYGTFQEIVRAQEYRNASENLPVFSINIISLYGAALAMDSYFMHHAFENDGESVPKDYKRYGGYDRIVEIADFIKAMDYNHMDGKGKENKIGGGRELSNTVSAGYTSWVAWSEAQMAFGHCYDGPSIEAENKSVYTEEADAVWEGFQTTYARDGVIHENYYDHGGTAVEGNKIGYLYPMVFSCTKEKDKYVKWLDDKVHDFCNVQEKGNHEDEAIVRLARIDVETTTTVNGEPFYDEPFFHRALTGLTMGMIKNISFR</sequence>
<keyword evidence="2" id="KW-1185">Reference proteome</keyword>
<dbReference type="Proteomes" id="UP000198892">
    <property type="component" value="Unassembled WGS sequence"/>
</dbReference>
<name>A0A1I5V8H4_9BACI</name>
<dbReference type="OrthoDB" id="9830785at2"/>
<reference evidence="2" key="1">
    <citation type="submission" date="2016-10" db="EMBL/GenBank/DDBJ databases">
        <authorList>
            <person name="Varghese N."/>
            <person name="Submissions S."/>
        </authorList>
    </citation>
    <scope>NUCLEOTIDE SEQUENCE [LARGE SCALE GENOMIC DNA]</scope>
    <source>
        <strain evidence="2">S7</strain>
    </source>
</reference>
<dbReference type="RefSeq" id="WP_093338118.1">
    <property type="nucleotide sequence ID" value="NZ_FOXD01000015.1"/>
</dbReference>
<dbReference type="AlphaFoldDB" id="A0A1I5V8H4"/>
<gene>
    <name evidence="1" type="ORF">SAMN05518683_11572</name>
</gene>
<accession>A0A1I5V8H4</accession>
<organism evidence="1 2">
    <name type="scientific">Salibacterium halotolerans</name>
    <dbReference type="NCBI Taxonomy" id="1884432"/>
    <lineage>
        <taxon>Bacteria</taxon>
        <taxon>Bacillati</taxon>
        <taxon>Bacillota</taxon>
        <taxon>Bacilli</taxon>
        <taxon>Bacillales</taxon>
        <taxon>Bacillaceae</taxon>
    </lineage>
</organism>
<proteinExistence type="predicted"/>
<protein>
    <submittedName>
        <fullName evidence="1">Uncharacterized protein</fullName>
    </submittedName>
</protein>
<dbReference type="EMBL" id="FOXD01000015">
    <property type="protein sequence ID" value="SFQ03805.1"/>
    <property type="molecule type" value="Genomic_DNA"/>
</dbReference>